<dbReference type="Gene3D" id="2.70.150.10">
    <property type="entry name" value="Calcium-transporting ATPase, cytoplasmic transduction domain A"/>
    <property type="match status" value="1"/>
</dbReference>
<keyword evidence="10" id="KW-0460">Magnesium</keyword>
<feature type="transmembrane region" description="Helical" evidence="15">
    <location>
        <begin position="292"/>
        <end position="309"/>
    </location>
</feature>
<keyword evidence="9 15" id="KW-0067">ATP-binding</keyword>
<evidence type="ECO:0000256" key="9">
    <source>
        <dbReference type="ARBA" id="ARBA00022840"/>
    </source>
</evidence>
<dbReference type="NCBIfam" id="TIGR01494">
    <property type="entry name" value="ATPase_P-type"/>
    <property type="match status" value="1"/>
</dbReference>
<feature type="transmembrane region" description="Helical" evidence="15">
    <location>
        <begin position="230"/>
        <end position="251"/>
    </location>
</feature>
<dbReference type="PROSITE" id="PS00154">
    <property type="entry name" value="ATPASE_E1_E2"/>
    <property type="match status" value="1"/>
</dbReference>
<dbReference type="InterPro" id="IPR027256">
    <property type="entry name" value="P-typ_ATPase_IB"/>
</dbReference>
<name>A0A212T274_9BURK</name>
<evidence type="ECO:0000256" key="8">
    <source>
        <dbReference type="ARBA" id="ARBA00022741"/>
    </source>
</evidence>
<dbReference type="Gene3D" id="3.40.1110.10">
    <property type="entry name" value="Calcium-transporting ATPase, cytoplasmic domain N"/>
    <property type="match status" value="1"/>
</dbReference>
<dbReference type="GO" id="GO:0016887">
    <property type="term" value="F:ATP hydrolysis activity"/>
    <property type="evidence" value="ECO:0007669"/>
    <property type="project" value="InterPro"/>
</dbReference>
<dbReference type="Gene3D" id="3.30.70.100">
    <property type="match status" value="1"/>
</dbReference>
<dbReference type="SFLD" id="SFLDF00027">
    <property type="entry name" value="p-type_atpase"/>
    <property type="match status" value="1"/>
</dbReference>
<evidence type="ECO:0000256" key="2">
    <source>
        <dbReference type="ARBA" id="ARBA00006024"/>
    </source>
</evidence>
<evidence type="ECO:0000256" key="12">
    <source>
        <dbReference type="ARBA" id="ARBA00022989"/>
    </source>
</evidence>
<dbReference type="GO" id="GO:0005524">
    <property type="term" value="F:ATP binding"/>
    <property type="evidence" value="ECO:0007669"/>
    <property type="project" value="UniProtKB-UniRule"/>
</dbReference>
<organism evidence="17 18">
    <name type="scientific">Polynucleobacter victoriensis</name>
    <dbReference type="NCBI Taxonomy" id="2049319"/>
    <lineage>
        <taxon>Bacteria</taxon>
        <taxon>Pseudomonadati</taxon>
        <taxon>Pseudomonadota</taxon>
        <taxon>Betaproteobacteria</taxon>
        <taxon>Burkholderiales</taxon>
        <taxon>Burkholderiaceae</taxon>
        <taxon>Polynucleobacter</taxon>
    </lineage>
</organism>
<feature type="domain" description="HMA" evidence="16">
    <location>
        <begin position="107"/>
        <end position="173"/>
    </location>
</feature>
<keyword evidence="14 15" id="KW-0472">Membrane</keyword>
<evidence type="ECO:0000256" key="1">
    <source>
        <dbReference type="ARBA" id="ARBA00004651"/>
    </source>
</evidence>
<dbReference type="PANTHER" id="PTHR43520:SF5">
    <property type="entry name" value="CATION-TRANSPORTING P-TYPE ATPASE-RELATED"/>
    <property type="match status" value="1"/>
</dbReference>
<dbReference type="GO" id="GO:0043682">
    <property type="term" value="F:P-type divalent copper transporter activity"/>
    <property type="evidence" value="ECO:0007669"/>
    <property type="project" value="TreeGrafter"/>
</dbReference>
<dbReference type="InterPro" id="IPR023299">
    <property type="entry name" value="ATPase_P-typ_cyto_dom_N"/>
</dbReference>
<sequence length="825" mass="89081">MNTQPENSNKTSEACYHCGGDLVEDSPYEAELGGAPRYFCCAGCMAIAQTIHGQGLDAFYARRIPLGGKPEGLDHLGDQVPEHLLAYDDSVLLDRFTRPSAQYPSEIETTLRLEKIRCAACVWLNEQHLKRLPGVKDVQINYVTQRAIVRFDPQQVQLSRLLHAVEQIGYEAWPFEPSMSAGIAKKERRQLLMRLGVAMLGMMQVMMYAWPTYTDAQDLLAEHALLLDWTSWALTVPVVFYSAGPMFIAAWHSIKSFPKTGMLGMDVPVTLAIALAFIAGTISLVFGVGESYFDSITMFVAFLLGARYLELLARQDAQGGAEALAKQLPATCERLEQYPAEESKTVAVVRCQVGDVLRISPGELVPVDGVLIAGVANLNEALLTGESRSVAKNIGDALYAGSHNIESPILMRVTAVGQGTRIAGIASLLDKALEAKPHMVGLAEKWAGYFVVFLMMAAGLTAVAWYFLDPVRAWETAVAVLVASCPCALSLATPAAMAAAQGAITKLGLLVVRGHVMETLAKATDLVLDKTGTLTTGHPELKQVLNIRAGVTENDVLAIALAMEIGQKHPLALAIIDAAQKKKISPAKLSEPTVSELGKGLKSGQYQLGSRQWLSVGAIDVPLEHQQSSLVYLRDEEGLLAVFALLDSPREGAKELIQAAQHRGIHVHLLSGDDAKTVAWWANYFSIDQHRGGALPEDKFSYIEELQSKGATIWAVGDGVNDAPFLAKADVSVAVGNGAPLAQAGADAVLTTESLRPLSQALQLADKTKIIMRQNLIWAFVYNVVAIPIAMMGWVNPWIAGIGMSISSLAVTLNAWRLRKVSSLS</sequence>
<dbReference type="InterPro" id="IPR036163">
    <property type="entry name" value="HMA_dom_sf"/>
</dbReference>
<feature type="transmembrane region" description="Helical" evidence="15">
    <location>
        <begin position="446"/>
        <end position="468"/>
    </location>
</feature>
<dbReference type="InterPro" id="IPR023298">
    <property type="entry name" value="ATPase_P-typ_TM_dom_sf"/>
</dbReference>
<dbReference type="EMBL" id="FYEX01000001">
    <property type="protein sequence ID" value="SNC60148.1"/>
    <property type="molecule type" value="Genomic_DNA"/>
</dbReference>
<evidence type="ECO:0000313" key="17">
    <source>
        <dbReference type="EMBL" id="SNC60148.1"/>
    </source>
</evidence>
<dbReference type="SUPFAM" id="SSF81665">
    <property type="entry name" value="Calcium ATPase, transmembrane domain M"/>
    <property type="match status" value="1"/>
</dbReference>
<dbReference type="GO" id="GO:0005886">
    <property type="term" value="C:plasma membrane"/>
    <property type="evidence" value="ECO:0007669"/>
    <property type="project" value="UniProtKB-SubCell"/>
</dbReference>
<dbReference type="InterPro" id="IPR001757">
    <property type="entry name" value="P_typ_ATPase"/>
</dbReference>
<keyword evidence="3" id="KW-0813">Transport</keyword>
<feature type="transmembrane region" description="Helical" evidence="15">
    <location>
        <begin position="480"/>
        <end position="500"/>
    </location>
</feature>
<keyword evidence="11" id="KW-1278">Translocase</keyword>
<comment type="subcellular location">
    <subcellularLocation>
        <location evidence="1">Cell membrane</location>
        <topology evidence="1">Multi-pass membrane protein</topology>
    </subcellularLocation>
</comment>
<evidence type="ECO:0000256" key="5">
    <source>
        <dbReference type="ARBA" id="ARBA00022553"/>
    </source>
</evidence>
<evidence type="ECO:0000259" key="16">
    <source>
        <dbReference type="PROSITE" id="PS50846"/>
    </source>
</evidence>
<dbReference type="RefSeq" id="WP_088812071.1">
    <property type="nucleotide sequence ID" value="NZ_FYEX01000001.1"/>
</dbReference>
<dbReference type="InterPro" id="IPR006121">
    <property type="entry name" value="HMA_dom"/>
</dbReference>
<dbReference type="InterPro" id="IPR018303">
    <property type="entry name" value="ATPase_P-typ_P_site"/>
</dbReference>
<evidence type="ECO:0000313" key="18">
    <source>
        <dbReference type="Proteomes" id="UP000197215"/>
    </source>
</evidence>
<dbReference type="SFLD" id="SFLDG00002">
    <property type="entry name" value="C1.7:_P-type_atpase_like"/>
    <property type="match status" value="1"/>
</dbReference>
<dbReference type="Pfam" id="PF00122">
    <property type="entry name" value="E1-E2_ATPase"/>
    <property type="match status" value="1"/>
</dbReference>
<evidence type="ECO:0000256" key="4">
    <source>
        <dbReference type="ARBA" id="ARBA00022475"/>
    </source>
</evidence>
<protein>
    <submittedName>
        <fullName evidence="17">Cu2+-exporting ATPase</fullName>
    </submittedName>
</protein>
<dbReference type="GO" id="GO:0055070">
    <property type="term" value="P:copper ion homeostasis"/>
    <property type="evidence" value="ECO:0007669"/>
    <property type="project" value="TreeGrafter"/>
</dbReference>
<evidence type="ECO:0000256" key="6">
    <source>
        <dbReference type="ARBA" id="ARBA00022692"/>
    </source>
</evidence>
<feature type="transmembrane region" description="Helical" evidence="15">
    <location>
        <begin position="263"/>
        <end position="286"/>
    </location>
</feature>
<keyword evidence="7 15" id="KW-0479">Metal-binding</keyword>
<evidence type="ECO:0000256" key="10">
    <source>
        <dbReference type="ARBA" id="ARBA00022842"/>
    </source>
</evidence>
<proteinExistence type="inferred from homology"/>
<keyword evidence="6 15" id="KW-0812">Transmembrane</keyword>
<dbReference type="NCBIfam" id="TIGR01525">
    <property type="entry name" value="ATPase-IB_hvy"/>
    <property type="match status" value="1"/>
</dbReference>
<dbReference type="NCBIfam" id="TIGR01511">
    <property type="entry name" value="ATPase-IB1_Cu"/>
    <property type="match status" value="1"/>
</dbReference>
<dbReference type="PANTHER" id="PTHR43520">
    <property type="entry name" value="ATP7, ISOFORM B"/>
    <property type="match status" value="1"/>
</dbReference>
<dbReference type="Pfam" id="PF00403">
    <property type="entry name" value="HMA"/>
    <property type="match status" value="1"/>
</dbReference>
<evidence type="ECO:0000256" key="3">
    <source>
        <dbReference type="ARBA" id="ARBA00022448"/>
    </source>
</evidence>
<dbReference type="InterPro" id="IPR021993">
    <property type="entry name" value="ATPase-cat-bd"/>
</dbReference>
<dbReference type="Gene3D" id="3.40.50.1000">
    <property type="entry name" value="HAD superfamily/HAD-like"/>
    <property type="match status" value="1"/>
</dbReference>
<dbReference type="OrthoDB" id="8552908at2"/>
<evidence type="ECO:0000256" key="7">
    <source>
        <dbReference type="ARBA" id="ARBA00022723"/>
    </source>
</evidence>
<gene>
    <name evidence="17" type="ORF">SAMN06295916_0216</name>
</gene>
<dbReference type="InterPro" id="IPR008250">
    <property type="entry name" value="ATPase_P-typ_transduc_dom_A_sf"/>
</dbReference>
<dbReference type="InterPro" id="IPR059000">
    <property type="entry name" value="ATPase_P-type_domA"/>
</dbReference>
<dbReference type="Proteomes" id="UP000197215">
    <property type="component" value="Unassembled WGS sequence"/>
</dbReference>
<dbReference type="SUPFAM" id="SSF81653">
    <property type="entry name" value="Calcium ATPase, transduction domain A"/>
    <property type="match status" value="1"/>
</dbReference>
<dbReference type="PRINTS" id="PR00119">
    <property type="entry name" value="CATATPASE"/>
</dbReference>
<keyword evidence="4 15" id="KW-1003">Cell membrane</keyword>
<dbReference type="SUPFAM" id="SSF56784">
    <property type="entry name" value="HAD-like"/>
    <property type="match status" value="1"/>
</dbReference>
<dbReference type="InterPro" id="IPR044492">
    <property type="entry name" value="P_typ_ATPase_HD_dom"/>
</dbReference>
<comment type="similarity">
    <text evidence="2 15">Belongs to the cation transport ATPase (P-type) (TC 3.A.3) family. Type IB subfamily.</text>
</comment>
<keyword evidence="18" id="KW-1185">Reference proteome</keyword>
<dbReference type="Pfam" id="PF00702">
    <property type="entry name" value="Hydrolase"/>
    <property type="match status" value="1"/>
</dbReference>
<feature type="transmembrane region" description="Helical" evidence="15">
    <location>
        <begin position="798"/>
        <end position="816"/>
    </location>
</feature>
<keyword evidence="12 15" id="KW-1133">Transmembrane helix</keyword>
<feature type="transmembrane region" description="Helical" evidence="15">
    <location>
        <begin position="776"/>
        <end position="792"/>
    </location>
</feature>
<keyword evidence="8 15" id="KW-0547">Nucleotide-binding</keyword>
<evidence type="ECO:0000256" key="13">
    <source>
        <dbReference type="ARBA" id="ARBA00023065"/>
    </source>
</evidence>
<dbReference type="SUPFAM" id="SSF81660">
    <property type="entry name" value="Metal cation-transporting ATPase, ATP-binding domain N"/>
    <property type="match status" value="1"/>
</dbReference>
<keyword evidence="5" id="KW-0597">Phosphoprotein</keyword>
<dbReference type="Pfam" id="PF12156">
    <property type="entry name" value="ATPase-cat_bd"/>
    <property type="match status" value="1"/>
</dbReference>
<evidence type="ECO:0000256" key="11">
    <source>
        <dbReference type="ARBA" id="ARBA00022967"/>
    </source>
</evidence>
<dbReference type="PROSITE" id="PS50846">
    <property type="entry name" value="HMA_2"/>
    <property type="match status" value="1"/>
</dbReference>
<dbReference type="InterPro" id="IPR023214">
    <property type="entry name" value="HAD_sf"/>
</dbReference>
<evidence type="ECO:0000256" key="14">
    <source>
        <dbReference type="ARBA" id="ARBA00023136"/>
    </source>
</evidence>
<keyword evidence="13" id="KW-0406">Ion transport</keyword>
<evidence type="ECO:0000256" key="15">
    <source>
        <dbReference type="RuleBase" id="RU362081"/>
    </source>
</evidence>
<dbReference type="AlphaFoldDB" id="A0A212T274"/>
<dbReference type="InterPro" id="IPR036412">
    <property type="entry name" value="HAD-like_sf"/>
</dbReference>
<dbReference type="GO" id="GO:0005507">
    <property type="term" value="F:copper ion binding"/>
    <property type="evidence" value="ECO:0007669"/>
    <property type="project" value="TreeGrafter"/>
</dbReference>
<dbReference type="CDD" id="cd00371">
    <property type="entry name" value="HMA"/>
    <property type="match status" value="1"/>
</dbReference>
<dbReference type="SUPFAM" id="SSF55008">
    <property type="entry name" value="HMA, heavy metal-associated domain"/>
    <property type="match status" value="1"/>
</dbReference>
<reference evidence="17 18" key="1">
    <citation type="submission" date="2017-06" db="EMBL/GenBank/DDBJ databases">
        <authorList>
            <person name="Kim H.J."/>
            <person name="Triplett B.A."/>
        </authorList>
    </citation>
    <scope>NUCLEOTIDE SEQUENCE [LARGE SCALE GENOMIC DNA]</scope>
    <source>
        <strain evidence="17 18">MWH-VicM1</strain>
    </source>
</reference>
<feature type="transmembrane region" description="Helical" evidence="15">
    <location>
        <begin position="191"/>
        <end position="210"/>
    </location>
</feature>
<dbReference type="CDD" id="cd02079">
    <property type="entry name" value="P-type_ATPase_HM"/>
    <property type="match status" value="1"/>
</dbReference>
<accession>A0A212T274</accession>
<dbReference type="SFLD" id="SFLDS00003">
    <property type="entry name" value="Haloacid_Dehalogenase"/>
    <property type="match status" value="1"/>
</dbReference>